<name>A0A7J0D5B3_STRMI</name>
<dbReference type="Proteomes" id="UP000498740">
    <property type="component" value="Unassembled WGS sequence"/>
</dbReference>
<dbReference type="InterPro" id="IPR052359">
    <property type="entry name" value="HTH-type_reg/antitoxin"/>
</dbReference>
<evidence type="ECO:0000256" key="2">
    <source>
        <dbReference type="ARBA" id="ARBA00023125"/>
    </source>
</evidence>
<keyword evidence="2" id="KW-0238">DNA-binding</keyword>
<dbReference type="PANTHER" id="PTHR36511:SF3">
    <property type="entry name" value="ANTITOXIN HIGA-2"/>
    <property type="match status" value="1"/>
</dbReference>
<comment type="caution">
    <text evidence="5">The sequence shown here is derived from an EMBL/GenBank/DDBJ whole genome shotgun (WGS) entry which is preliminary data.</text>
</comment>
<evidence type="ECO:0000313" key="5">
    <source>
        <dbReference type="EMBL" id="GFN09930.1"/>
    </source>
</evidence>
<dbReference type="SUPFAM" id="SSF47413">
    <property type="entry name" value="lambda repressor-like DNA-binding domains"/>
    <property type="match status" value="1"/>
</dbReference>
<dbReference type="PROSITE" id="PS50943">
    <property type="entry name" value="HTH_CROC1"/>
    <property type="match status" value="1"/>
</dbReference>
<dbReference type="Gene3D" id="1.10.260.40">
    <property type="entry name" value="lambda repressor-like DNA-binding domains"/>
    <property type="match status" value="1"/>
</dbReference>
<dbReference type="Pfam" id="PF01381">
    <property type="entry name" value="HTH_3"/>
    <property type="match status" value="1"/>
</dbReference>
<dbReference type="EMBL" id="BLWD01000003">
    <property type="protein sequence ID" value="GFN09930.1"/>
    <property type="molecule type" value="Genomic_DNA"/>
</dbReference>
<proteinExistence type="predicted"/>
<dbReference type="GO" id="GO:0003677">
    <property type="term" value="F:DNA binding"/>
    <property type="evidence" value="ECO:0007669"/>
    <property type="project" value="UniProtKB-KW"/>
</dbReference>
<evidence type="ECO:0000256" key="1">
    <source>
        <dbReference type="ARBA" id="ARBA00023015"/>
    </source>
</evidence>
<evidence type="ECO:0000256" key="3">
    <source>
        <dbReference type="ARBA" id="ARBA00023163"/>
    </source>
</evidence>
<protein>
    <recommendedName>
        <fullName evidence="4">HTH cro/C1-type domain-containing protein</fullName>
    </recommendedName>
</protein>
<gene>
    <name evidence="5" type="ORF">Smic_84860</name>
</gene>
<sequence>MSELFDAVDALLASRAALPPPAERKRLRAAHGLTIDEVATALKVRRATVSGWEAGKTEPRPPERDAYARLLDKLAELYPPPLPGC</sequence>
<feature type="domain" description="HTH cro/C1-type" evidence="4">
    <location>
        <begin position="25"/>
        <end position="77"/>
    </location>
</feature>
<evidence type="ECO:0000313" key="6">
    <source>
        <dbReference type="Proteomes" id="UP000498740"/>
    </source>
</evidence>
<organism evidence="5 6">
    <name type="scientific">Streptomyces microflavus</name>
    <name type="common">Streptomyces lipmanii</name>
    <dbReference type="NCBI Taxonomy" id="1919"/>
    <lineage>
        <taxon>Bacteria</taxon>
        <taxon>Bacillati</taxon>
        <taxon>Actinomycetota</taxon>
        <taxon>Actinomycetes</taxon>
        <taxon>Kitasatosporales</taxon>
        <taxon>Streptomycetaceae</taxon>
        <taxon>Streptomyces</taxon>
    </lineage>
</organism>
<keyword evidence="1" id="KW-0805">Transcription regulation</keyword>
<dbReference type="AlphaFoldDB" id="A0A7J0D5B3"/>
<evidence type="ECO:0000259" key="4">
    <source>
        <dbReference type="PROSITE" id="PS50943"/>
    </source>
</evidence>
<accession>A0A7J0D5B3</accession>
<dbReference type="SMART" id="SM00530">
    <property type="entry name" value="HTH_XRE"/>
    <property type="match status" value="1"/>
</dbReference>
<dbReference type="CDD" id="cd00093">
    <property type="entry name" value="HTH_XRE"/>
    <property type="match status" value="1"/>
</dbReference>
<dbReference type="PANTHER" id="PTHR36511">
    <property type="entry name" value="MERR FAMILY BACTERIAL REGULATORY PROTEIN"/>
    <property type="match status" value="1"/>
</dbReference>
<reference evidence="5 6" key="1">
    <citation type="submission" date="2020-05" db="EMBL/GenBank/DDBJ databases">
        <title>Whole genome shotgun sequence of Streptomyces microflavus NBRC 13062.</title>
        <authorList>
            <person name="Komaki H."/>
            <person name="Tamura T."/>
        </authorList>
    </citation>
    <scope>NUCLEOTIDE SEQUENCE [LARGE SCALE GENOMIC DNA]</scope>
    <source>
        <strain evidence="5 6">NBRC 13062</strain>
    </source>
</reference>
<keyword evidence="3" id="KW-0804">Transcription</keyword>
<dbReference type="InterPro" id="IPR010982">
    <property type="entry name" value="Lambda_DNA-bd_dom_sf"/>
</dbReference>
<dbReference type="InterPro" id="IPR001387">
    <property type="entry name" value="Cro/C1-type_HTH"/>
</dbReference>